<protein>
    <submittedName>
        <fullName evidence="1">Uncharacterized protein</fullName>
    </submittedName>
</protein>
<gene>
    <name evidence="1" type="ORF">Naga_100152g14</name>
</gene>
<dbReference type="AlphaFoldDB" id="W7TQA7"/>
<name>W7TQA7_9STRA</name>
<sequence>MYVSSVLNGSTDIEGVSWFWKSDDGHKVSESAIWLTKHVLLYIHDGGRGNSGPYSALSSLLCIHFGTIWLRLDVKFAVRRVVYIVISPLPVMTVVHRLLRQNTSLLATRAAQQRPITFYHRRETISSYAIIYAMLDVVNYIINVDPIGRGFMRSPCAIKCSW</sequence>
<dbReference type="EMBL" id="AZIL01000173">
    <property type="protein sequence ID" value="EWM29305.1"/>
    <property type="molecule type" value="Genomic_DNA"/>
</dbReference>
<dbReference type="Proteomes" id="UP000019335">
    <property type="component" value="Chromosome 3"/>
</dbReference>
<reference evidence="1 2" key="1">
    <citation type="journal article" date="2014" name="Mol. Plant">
        <title>Chromosome Scale Genome Assembly and Transcriptome Profiling of Nannochloropsis gaditana in Nitrogen Depletion.</title>
        <authorList>
            <person name="Corteggiani Carpinelli E."/>
            <person name="Telatin A."/>
            <person name="Vitulo N."/>
            <person name="Forcato C."/>
            <person name="D'Angelo M."/>
            <person name="Schiavon R."/>
            <person name="Vezzi A."/>
            <person name="Giacometti G.M."/>
            <person name="Morosinotto T."/>
            <person name="Valle G."/>
        </authorList>
    </citation>
    <scope>NUCLEOTIDE SEQUENCE [LARGE SCALE GENOMIC DNA]</scope>
    <source>
        <strain evidence="1 2">B-31</strain>
    </source>
</reference>
<evidence type="ECO:0000313" key="2">
    <source>
        <dbReference type="Proteomes" id="UP000019335"/>
    </source>
</evidence>
<keyword evidence="2" id="KW-1185">Reference proteome</keyword>
<evidence type="ECO:0000313" key="1">
    <source>
        <dbReference type="EMBL" id="EWM29305.1"/>
    </source>
</evidence>
<comment type="caution">
    <text evidence="1">The sequence shown here is derived from an EMBL/GenBank/DDBJ whole genome shotgun (WGS) entry which is preliminary data.</text>
</comment>
<organism evidence="1 2">
    <name type="scientific">Nannochloropsis gaditana</name>
    <dbReference type="NCBI Taxonomy" id="72520"/>
    <lineage>
        <taxon>Eukaryota</taxon>
        <taxon>Sar</taxon>
        <taxon>Stramenopiles</taxon>
        <taxon>Ochrophyta</taxon>
        <taxon>Eustigmatophyceae</taxon>
        <taxon>Eustigmatales</taxon>
        <taxon>Monodopsidaceae</taxon>
        <taxon>Nannochloropsis</taxon>
    </lineage>
</organism>
<proteinExistence type="predicted"/>
<accession>W7TQA7</accession>